<dbReference type="AlphaFoldDB" id="A0A5C5WX34"/>
<protein>
    <submittedName>
        <fullName evidence="2">Uncharacterized protein</fullName>
    </submittedName>
</protein>
<feature type="transmembrane region" description="Helical" evidence="1">
    <location>
        <begin position="209"/>
        <end position="230"/>
    </location>
</feature>
<feature type="transmembrane region" description="Helical" evidence="1">
    <location>
        <begin position="265"/>
        <end position="287"/>
    </location>
</feature>
<gene>
    <name evidence="2" type="ORF">Pla22_23110</name>
</gene>
<accession>A0A5C5WX34</accession>
<dbReference type="Proteomes" id="UP000316598">
    <property type="component" value="Unassembled WGS sequence"/>
</dbReference>
<reference evidence="2 3" key="1">
    <citation type="submission" date="2019-02" db="EMBL/GenBank/DDBJ databases">
        <title>Deep-cultivation of Planctomycetes and their phenomic and genomic characterization uncovers novel biology.</title>
        <authorList>
            <person name="Wiegand S."/>
            <person name="Jogler M."/>
            <person name="Boedeker C."/>
            <person name="Pinto D."/>
            <person name="Vollmers J."/>
            <person name="Rivas-Marin E."/>
            <person name="Kohn T."/>
            <person name="Peeters S.H."/>
            <person name="Heuer A."/>
            <person name="Rast P."/>
            <person name="Oberbeckmann S."/>
            <person name="Bunk B."/>
            <person name="Jeske O."/>
            <person name="Meyerdierks A."/>
            <person name="Storesund J.E."/>
            <person name="Kallscheuer N."/>
            <person name="Luecker S."/>
            <person name="Lage O.M."/>
            <person name="Pohl T."/>
            <person name="Merkel B.J."/>
            <person name="Hornburger P."/>
            <person name="Mueller R.-W."/>
            <person name="Bruemmer F."/>
            <person name="Labrenz M."/>
            <person name="Spormann A.M."/>
            <person name="Op Den Camp H."/>
            <person name="Overmann J."/>
            <person name="Amann R."/>
            <person name="Jetten M.S.M."/>
            <person name="Mascher T."/>
            <person name="Medema M.H."/>
            <person name="Devos D.P."/>
            <person name="Kaster A.-K."/>
            <person name="Ovreas L."/>
            <person name="Rohde M."/>
            <person name="Galperin M.Y."/>
            <person name="Jogler C."/>
        </authorList>
    </citation>
    <scope>NUCLEOTIDE SEQUENCE [LARGE SCALE GENOMIC DNA]</scope>
    <source>
        <strain evidence="2 3">Pla22</strain>
    </source>
</reference>
<keyword evidence="1" id="KW-0472">Membrane</keyword>
<comment type="caution">
    <text evidence="2">The sequence shown here is derived from an EMBL/GenBank/DDBJ whole genome shotgun (WGS) entry which is preliminary data.</text>
</comment>
<sequence>MIAFTLVIACLMFAIGRLPQLPYNVRELFAENAILASLGLAVCFVLLAAHPWWTADLWIRNSVPDFACNVLCTFAVATVVFIIIHFVAPIESIDDVVGTPVLEIGETTERWLRFIALVLGALWAQAIGILMGRMNWGMLQKCWLTLACAIGGLIVSYSVVVLHACTDNLTELLENGGKDIRAFGIPLWLAAMGWTVARSIRVFDGHPSLNQFSTISITIVASLLIGWILVNVATDSHIEKYGKTFSAIQFLLSPERSDYQSDNQVVVRFCVVHFAFMTLILAGWGMYRGYGRQQSLESEQSLEMR</sequence>
<keyword evidence="1" id="KW-0812">Transmembrane</keyword>
<dbReference type="EMBL" id="SJPI01000001">
    <property type="protein sequence ID" value="TWT54661.1"/>
    <property type="molecule type" value="Genomic_DNA"/>
</dbReference>
<feature type="transmembrane region" description="Helical" evidence="1">
    <location>
        <begin position="33"/>
        <end position="54"/>
    </location>
</feature>
<keyword evidence="3" id="KW-1185">Reference proteome</keyword>
<feature type="transmembrane region" description="Helical" evidence="1">
    <location>
        <begin position="180"/>
        <end position="197"/>
    </location>
</feature>
<feature type="transmembrane region" description="Helical" evidence="1">
    <location>
        <begin position="110"/>
        <end position="130"/>
    </location>
</feature>
<keyword evidence="1" id="KW-1133">Transmembrane helix</keyword>
<evidence type="ECO:0000256" key="1">
    <source>
        <dbReference type="SAM" id="Phobius"/>
    </source>
</evidence>
<evidence type="ECO:0000313" key="2">
    <source>
        <dbReference type="EMBL" id="TWT54661.1"/>
    </source>
</evidence>
<name>A0A5C5WX34_9BACT</name>
<organism evidence="2 3">
    <name type="scientific">Rubripirellula amarantea</name>
    <dbReference type="NCBI Taxonomy" id="2527999"/>
    <lineage>
        <taxon>Bacteria</taxon>
        <taxon>Pseudomonadati</taxon>
        <taxon>Planctomycetota</taxon>
        <taxon>Planctomycetia</taxon>
        <taxon>Pirellulales</taxon>
        <taxon>Pirellulaceae</taxon>
        <taxon>Rubripirellula</taxon>
    </lineage>
</organism>
<feature type="transmembrane region" description="Helical" evidence="1">
    <location>
        <begin position="142"/>
        <end position="160"/>
    </location>
</feature>
<evidence type="ECO:0000313" key="3">
    <source>
        <dbReference type="Proteomes" id="UP000316598"/>
    </source>
</evidence>
<feature type="transmembrane region" description="Helical" evidence="1">
    <location>
        <begin position="66"/>
        <end position="90"/>
    </location>
</feature>
<proteinExistence type="predicted"/>